<organism evidence="7 8">
    <name type="scientific">Pseudomonas putida</name>
    <name type="common">Arthrobacter siderocapsulatus</name>
    <dbReference type="NCBI Taxonomy" id="303"/>
    <lineage>
        <taxon>Bacteria</taxon>
        <taxon>Pseudomonadati</taxon>
        <taxon>Pseudomonadota</taxon>
        <taxon>Gammaproteobacteria</taxon>
        <taxon>Pseudomonadales</taxon>
        <taxon>Pseudomonadaceae</taxon>
        <taxon>Pseudomonas</taxon>
    </lineage>
</organism>
<dbReference type="NCBIfam" id="NF009179">
    <property type="entry name" value="PRK12527.1"/>
    <property type="match status" value="1"/>
</dbReference>
<comment type="caution">
    <text evidence="7">The sequence shown here is derived from an EMBL/GenBank/DDBJ whole genome shotgun (WGS) entry which is preliminary data.</text>
</comment>
<dbReference type="InterPro" id="IPR013324">
    <property type="entry name" value="RNA_pol_sigma_r3/r4-like"/>
</dbReference>
<reference evidence="7" key="1">
    <citation type="submission" date="2020-12" db="EMBL/GenBank/DDBJ databases">
        <title>Enhanced detection system for hospital associated transmission using whole genome sequencing surveillance.</title>
        <authorList>
            <person name="Harrison L.H."/>
            <person name="Van Tyne D."/>
            <person name="Marsh J.W."/>
            <person name="Griffith M.P."/>
            <person name="Snyder D.J."/>
            <person name="Cooper V.S."/>
            <person name="Mustapha M."/>
        </authorList>
    </citation>
    <scope>NUCLEOTIDE SEQUENCE</scope>
    <source>
        <strain evidence="7">PSB00042</strain>
    </source>
</reference>
<proteinExistence type="inferred from homology"/>
<dbReference type="Pfam" id="PF04542">
    <property type="entry name" value="Sigma70_r2"/>
    <property type="match status" value="1"/>
</dbReference>
<accession>A0A8I1EH25</accession>
<dbReference type="InterPro" id="IPR039425">
    <property type="entry name" value="RNA_pol_sigma-70-like"/>
</dbReference>
<comment type="similarity">
    <text evidence="1">Belongs to the sigma-70 factor family. ECF subfamily.</text>
</comment>
<dbReference type="PANTHER" id="PTHR43133:SF63">
    <property type="entry name" value="RNA POLYMERASE SIGMA FACTOR FECI-RELATED"/>
    <property type="match status" value="1"/>
</dbReference>
<evidence type="ECO:0000256" key="4">
    <source>
        <dbReference type="ARBA" id="ARBA00023163"/>
    </source>
</evidence>
<dbReference type="Proteomes" id="UP000637061">
    <property type="component" value="Unassembled WGS sequence"/>
</dbReference>
<evidence type="ECO:0000256" key="1">
    <source>
        <dbReference type="ARBA" id="ARBA00010641"/>
    </source>
</evidence>
<dbReference type="NCBIfam" id="TIGR02937">
    <property type="entry name" value="sigma70-ECF"/>
    <property type="match status" value="1"/>
</dbReference>
<dbReference type="GO" id="GO:0003677">
    <property type="term" value="F:DNA binding"/>
    <property type="evidence" value="ECO:0007669"/>
    <property type="project" value="InterPro"/>
</dbReference>
<dbReference type="SUPFAM" id="SSF88659">
    <property type="entry name" value="Sigma3 and sigma4 domains of RNA polymerase sigma factors"/>
    <property type="match status" value="1"/>
</dbReference>
<dbReference type="GO" id="GO:0016987">
    <property type="term" value="F:sigma factor activity"/>
    <property type="evidence" value="ECO:0007669"/>
    <property type="project" value="UniProtKB-KW"/>
</dbReference>
<dbReference type="InterPro" id="IPR014284">
    <property type="entry name" value="RNA_pol_sigma-70_dom"/>
</dbReference>
<feature type="domain" description="RNA polymerase sigma-70 region 2" evidence="5">
    <location>
        <begin position="4"/>
        <end position="67"/>
    </location>
</feature>
<dbReference type="PANTHER" id="PTHR43133">
    <property type="entry name" value="RNA POLYMERASE ECF-TYPE SIGMA FACTO"/>
    <property type="match status" value="1"/>
</dbReference>
<dbReference type="GO" id="GO:0006352">
    <property type="term" value="P:DNA-templated transcription initiation"/>
    <property type="evidence" value="ECO:0007669"/>
    <property type="project" value="InterPro"/>
</dbReference>
<evidence type="ECO:0000259" key="6">
    <source>
        <dbReference type="Pfam" id="PF08281"/>
    </source>
</evidence>
<dbReference type="EMBL" id="JAEHTE010000015">
    <property type="protein sequence ID" value="MBI6885094.1"/>
    <property type="molecule type" value="Genomic_DNA"/>
</dbReference>
<dbReference type="RefSeq" id="WP_198747497.1">
    <property type="nucleotide sequence ID" value="NZ_JAEHTE010000015.1"/>
</dbReference>
<evidence type="ECO:0000313" key="7">
    <source>
        <dbReference type="EMBL" id="MBI6885094.1"/>
    </source>
</evidence>
<evidence type="ECO:0000259" key="5">
    <source>
        <dbReference type="Pfam" id="PF04542"/>
    </source>
</evidence>
<dbReference type="Gene3D" id="1.10.1740.10">
    <property type="match status" value="1"/>
</dbReference>
<dbReference type="SUPFAM" id="SSF88946">
    <property type="entry name" value="Sigma2 domain of RNA polymerase sigma factors"/>
    <property type="match status" value="1"/>
</dbReference>
<protein>
    <submittedName>
        <fullName evidence="7">Sigma-70 family RNA polymerase sigma factor</fullName>
    </submittedName>
</protein>
<dbReference type="AlphaFoldDB" id="A0A8I1EH25"/>
<dbReference type="InterPro" id="IPR013325">
    <property type="entry name" value="RNA_pol_sigma_r2"/>
</dbReference>
<evidence type="ECO:0000256" key="3">
    <source>
        <dbReference type="ARBA" id="ARBA00023082"/>
    </source>
</evidence>
<keyword evidence="2" id="KW-0805">Transcription regulation</keyword>
<dbReference type="InterPro" id="IPR007627">
    <property type="entry name" value="RNA_pol_sigma70_r2"/>
</dbReference>
<dbReference type="InterPro" id="IPR036388">
    <property type="entry name" value="WH-like_DNA-bd_sf"/>
</dbReference>
<dbReference type="InterPro" id="IPR013249">
    <property type="entry name" value="RNA_pol_sigma70_r4_t2"/>
</dbReference>
<name>A0A8I1EH25_PSEPU</name>
<evidence type="ECO:0000256" key="2">
    <source>
        <dbReference type="ARBA" id="ARBA00023015"/>
    </source>
</evidence>
<sequence>MEQYYRQLVKHIAFRMSDQSMAADIVHDAYIKVIEVAAERHLEYPQAVLYKAATNLMIDHFRRLKRRNGRSLDDIEDLEGSHADTPQERHYLLQRASLIDAALSELSATCRQAFLLRKIEGLGHIEISERLQISKDMVEKHIVVAMKHCRIRVREMEFNAPRKKHRRAFS</sequence>
<dbReference type="Pfam" id="PF08281">
    <property type="entry name" value="Sigma70_r4_2"/>
    <property type="match status" value="1"/>
</dbReference>
<dbReference type="Gene3D" id="1.10.10.10">
    <property type="entry name" value="Winged helix-like DNA-binding domain superfamily/Winged helix DNA-binding domain"/>
    <property type="match status" value="1"/>
</dbReference>
<gene>
    <name evidence="7" type="ORF">JEU22_14360</name>
</gene>
<evidence type="ECO:0000313" key="8">
    <source>
        <dbReference type="Proteomes" id="UP000637061"/>
    </source>
</evidence>
<keyword evidence="4" id="KW-0804">Transcription</keyword>
<feature type="domain" description="RNA polymerase sigma factor 70 region 4 type 2" evidence="6">
    <location>
        <begin position="98"/>
        <end position="149"/>
    </location>
</feature>
<keyword evidence="3" id="KW-0731">Sigma factor</keyword>